<protein>
    <submittedName>
        <fullName evidence="1">Sucrase/ferredoxin-like-domain-containing protein</fullName>
    </submittedName>
</protein>
<dbReference type="Proteomes" id="UP001215598">
    <property type="component" value="Unassembled WGS sequence"/>
</dbReference>
<dbReference type="AlphaFoldDB" id="A0AAD7HLX3"/>
<dbReference type="Gene3D" id="3.40.30.10">
    <property type="entry name" value="Glutaredoxin"/>
    <property type="match status" value="1"/>
</dbReference>
<dbReference type="PANTHER" id="PTHR31902">
    <property type="entry name" value="ACTIN PATCHES DISTAL PROTEIN 1"/>
    <property type="match status" value="1"/>
</dbReference>
<dbReference type="SUPFAM" id="SSF52833">
    <property type="entry name" value="Thioredoxin-like"/>
    <property type="match status" value="1"/>
</dbReference>
<organism evidence="1 2">
    <name type="scientific">Mycena metata</name>
    <dbReference type="NCBI Taxonomy" id="1033252"/>
    <lineage>
        <taxon>Eukaryota</taxon>
        <taxon>Fungi</taxon>
        <taxon>Dikarya</taxon>
        <taxon>Basidiomycota</taxon>
        <taxon>Agaricomycotina</taxon>
        <taxon>Agaricomycetes</taxon>
        <taxon>Agaricomycetidae</taxon>
        <taxon>Agaricales</taxon>
        <taxon>Marasmiineae</taxon>
        <taxon>Mycenaceae</taxon>
        <taxon>Mycena</taxon>
    </lineage>
</organism>
<proteinExistence type="predicted"/>
<dbReference type="PANTHER" id="PTHR31902:SF14">
    <property type="entry name" value="ACTIN PATCHES DISTAL PROTEIN 1"/>
    <property type="match status" value="1"/>
</dbReference>
<name>A0AAD7HLX3_9AGAR</name>
<evidence type="ECO:0000313" key="2">
    <source>
        <dbReference type="Proteomes" id="UP001215598"/>
    </source>
</evidence>
<evidence type="ECO:0000313" key="1">
    <source>
        <dbReference type="EMBL" id="KAJ7723577.1"/>
    </source>
</evidence>
<gene>
    <name evidence="1" type="ORF">B0H16DRAFT_1598574</name>
</gene>
<dbReference type="EMBL" id="JARKIB010000210">
    <property type="protein sequence ID" value="KAJ7723577.1"/>
    <property type="molecule type" value="Genomic_DNA"/>
</dbReference>
<dbReference type="InterPro" id="IPR036249">
    <property type="entry name" value="Thioredoxin-like_sf"/>
</dbReference>
<dbReference type="CDD" id="cd03062">
    <property type="entry name" value="TRX_Fd_Sucrase"/>
    <property type="match status" value="1"/>
</dbReference>
<reference evidence="1" key="1">
    <citation type="submission" date="2023-03" db="EMBL/GenBank/DDBJ databases">
        <title>Massive genome expansion in bonnet fungi (Mycena s.s.) driven by repeated elements and novel gene families across ecological guilds.</title>
        <authorList>
            <consortium name="Lawrence Berkeley National Laboratory"/>
            <person name="Harder C.B."/>
            <person name="Miyauchi S."/>
            <person name="Viragh M."/>
            <person name="Kuo A."/>
            <person name="Thoen E."/>
            <person name="Andreopoulos B."/>
            <person name="Lu D."/>
            <person name="Skrede I."/>
            <person name="Drula E."/>
            <person name="Henrissat B."/>
            <person name="Morin E."/>
            <person name="Kohler A."/>
            <person name="Barry K."/>
            <person name="LaButti K."/>
            <person name="Morin E."/>
            <person name="Salamov A."/>
            <person name="Lipzen A."/>
            <person name="Mereny Z."/>
            <person name="Hegedus B."/>
            <person name="Baldrian P."/>
            <person name="Stursova M."/>
            <person name="Weitz H."/>
            <person name="Taylor A."/>
            <person name="Grigoriev I.V."/>
            <person name="Nagy L.G."/>
            <person name="Martin F."/>
            <person name="Kauserud H."/>
        </authorList>
    </citation>
    <scope>NUCLEOTIDE SEQUENCE</scope>
    <source>
        <strain evidence="1">CBHHK182m</strain>
    </source>
</reference>
<comment type="caution">
    <text evidence="1">The sequence shown here is derived from an EMBL/GenBank/DDBJ whole genome shotgun (WGS) entry which is preliminary data.</text>
</comment>
<sequence length="352" mass="38927">MSGLRRLRAWAFGHELNPDNIRAQLEAGAVPVSYADCRTCADPCEDGHEEYPGRFTVDMETQMLGSVDSFRRQIFISTGAMDWDVEITWSRQSLAAHVTASLQRTAPIPSTTTADAKIPQIHGIFNASESGVVSVLNAHYKSIADDDDLQTVLVFPDFMIVSGVPSTREGARELWQTVLDPHIPRVLGSSAEESGFSTWVLPYSCVITFCSHKRRDKRCGISAPKLETAFTNALQARNWTVHNQLDYIDDPPLEKFKGTEEDKNAFVLERLKGLREEKTALILHNSHMGGHAYAGNCIIYTPNGASIWYGRVTPHEAESIVVETIEGGLLLPKLLRGGMGLSKSGCKTVHDW</sequence>
<keyword evidence="2" id="KW-1185">Reference proteome</keyword>
<accession>A0AAD7HLX3</accession>
<dbReference type="Pfam" id="PF06999">
    <property type="entry name" value="Suc_Fer-like"/>
    <property type="match status" value="1"/>
</dbReference>
<dbReference type="InterPro" id="IPR009737">
    <property type="entry name" value="Aim32/Apd1-like"/>
</dbReference>